<sequence length="157" mass="18591">MEYKYIRTESGEIKKVEKNNKLRIKHDNSAEEYSSLRTDLKQNLVEVKEGLAQLLSPIQKRVLKINIENIAGTIKYYFSSQANRPNAYQDRLNTQSFTQIRELVRNMRNKTDEVVNRVKNQLKYIEDTIEEQRTYILGIEEQGSVLKRKNQNFENSF</sequence>
<organism evidence="1 2">
    <name type="scientific">Candidatus Lokiarchaeum ossiferum</name>
    <dbReference type="NCBI Taxonomy" id="2951803"/>
    <lineage>
        <taxon>Archaea</taxon>
        <taxon>Promethearchaeati</taxon>
        <taxon>Promethearchaeota</taxon>
        <taxon>Promethearchaeia</taxon>
        <taxon>Promethearchaeales</taxon>
        <taxon>Promethearchaeaceae</taxon>
        <taxon>Candidatus Lokiarchaeum</taxon>
    </lineage>
</organism>
<dbReference type="EMBL" id="CP104013">
    <property type="protein sequence ID" value="UYP44655.1"/>
    <property type="molecule type" value="Genomic_DNA"/>
</dbReference>
<evidence type="ECO:0000313" key="1">
    <source>
        <dbReference type="EMBL" id="UYP44655.1"/>
    </source>
</evidence>
<proteinExistence type="predicted"/>
<dbReference type="Proteomes" id="UP001208689">
    <property type="component" value="Chromosome"/>
</dbReference>
<evidence type="ECO:0000313" key="2">
    <source>
        <dbReference type="Proteomes" id="UP001208689"/>
    </source>
</evidence>
<keyword evidence="2" id="KW-1185">Reference proteome</keyword>
<reference evidence="1" key="1">
    <citation type="submission" date="2022-09" db="EMBL/GenBank/DDBJ databases">
        <title>Actin cytoskeleton and complex cell architecture in an #Asgard archaeon.</title>
        <authorList>
            <person name="Ponce Toledo R.I."/>
            <person name="Schleper C."/>
            <person name="Rodrigues Oliveira T."/>
            <person name="Wollweber F."/>
            <person name="Xu J."/>
            <person name="Rittmann S."/>
            <person name="Klingl A."/>
            <person name="Pilhofer M."/>
        </authorList>
    </citation>
    <scope>NUCLEOTIDE SEQUENCE</scope>
    <source>
        <strain evidence="1">B-35</strain>
    </source>
</reference>
<name>A0ABY6HMB4_9ARCH</name>
<gene>
    <name evidence="1" type="ORF">NEF87_000940</name>
</gene>
<accession>A0ABY6HMB4</accession>
<protein>
    <submittedName>
        <fullName evidence="1">Uncharacterized protein</fullName>
    </submittedName>
</protein>